<evidence type="ECO:0000313" key="1">
    <source>
        <dbReference type="EMBL" id="CAF4296593.1"/>
    </source>
</evidence>
<gene>
    <name evidence="1" type="ORF">FNK824_LOCUS40478</name>
</gene>
<proteinExistence type="predicted"/>
<reference evidence="1" key="1">
    <citation type="submission" date="2021-02" db="EMBL/GenBank/DDBJ databases">
        <authorList>
            <person name="Nowell W R."/>
        </authorList>
    </citation>
    <scope>NUCLEOTIDE SEQUENCE</scope>
</reference>
<comment type="caution">
    <text evidence="1">The sequence shown here is derived from an EMBL/GenBank/DDBJ whole genome shotgun (WGS) entry which is preliminary data.</text>
</comment>
<protein>
    <submittedName>
        <fullName evidence="1">Uncharacterized protein</fullName>
    </submittedName>
</protein>
<dbReference type="EMBL" id="CAJOBE010032407">
    <property type="protein sequence ID" value="CAF4296593.1"/>
    <property type="molecule type" value="Genomic_DNA"/>
</dbReference>
<dbReference type="AlphaFoldDB" id="A0A820HPV5"/>
<feature type="non-terminal residue" evidence="1">
    <location>
        <position position="1"/>
    </location>
</feature>
<name>A0A820HPV5_9BILA</name>
<organism evidence="1 2">
    <name type="scientific">Rotaria sordida</name>
    <dbReference type="NCBI Taxonomy" id="392033"/>
    <lineage>
        <taxon>Eukaryota</taxon>
        <taxon>Metazoa</taxon>
        <taxon>Spiralia</taxon>
        <taxon>Gnathifera</taxon>
        <taxon>Rotifera</taxon>
        <taxon>Eurotatoria</taxon>
        <taxon>Bdelloidea</taxon>
        <taxon>Philodinida</taxon>
        <taxon>Philodinidae</taxon>
        <taxon>Rotaria</taxon>
    </lineage>
</organism>
<accession>A0A820HPV5</accession>
<evidence type="ECO:0000313" key="2">
    <source>
        <dbReference type="Proteomes" id="UP000663874"/>
    </source>
</evidence>
<dbReference type="Proteomes" id="UP000663874">
    <property type="component" value="Unassembled WGS sequence"/>
</dbReference>
<sequence length="64" mass="7581">NNKKKCKKINDEDEMLQVGKKDLNQDFYDPIHFSIECSLICSTFLKTWNAMFPYIDNLHGKLKQ</sequence>